<feature type="transmembrane region" description="Helical" evidence="1">
    <location>
        <begin position="177"/>
        <end position="198"/>
    </location>
</feature>
<dbReference type="RefSeq" id="WP_131851796.1">
    <property type="nucleotide sequence ID" value="NZ_SKFH01000011.1"/>
</dbReference>
<dbReference type="Proteomes" id="UP000295164">
    <property type="component" value="Unassembled WGS sequence"/>
</dbReference>
<sequence>MRQLSSWARDHRWSARLLLLLSILLLNASAWVAGNCLAAAGCDGGPGWITTLAFAASALLLAYPPGRASYRLRKSFDGALTACTFLLVMLLSAGPEEGPVPFQANAAQAAAVSADAQAPPKNKKLLRRLARRLRAHYRGAGGGGQAALIVLTIVAGLLLAGLVLVLSCSIACSGAEVLAIIVGALGLAGIVLGVIAIIKRIVNGPRKKPAATQEPAGG</sequence>
<evidence type="ECO:0000256" key="1">
    <source>
        <dbReference type="SAM" id="Phobius"/>
    </source>
</evidence>
<keyword evidence="3" id="KW-1185">Reference proteome</keyword>
<dbReference type="AlphaFoldDB" id="A0A4R4E173"/>
<feature type="transmembrane region" description="Helical" evidence="1">
    <location>
        <begin position="48"/>
        <end position="64"/>
    </location>
</feature>
<dbReference type="EMBL" id="SKFH01000011">
    <property type="protein sequence ID" value="TCZ72182.1"/>
    <property type="molecule type" value="Genomic_DNA"/>
</dbReference>
<accession>A0A4R4E173</accession>
<evidence type="ECO:0000313" key="2">
    <source>
        <dbReference type="EMBL" id="TCZ72182.1"/>
    </source>
</evidence>
<keyword evidence="1" id="KW-0812">Transmembrane</keyword>
<protein>
    <submittedName>
        <fullName evidence="2">Uncharacterized protein</fullName>
    </submittedName>
</protein>
<organism evidence="2 3">
    <name type="scientific">Flaviaesturariibacter aridisoli</name>
    <dbReference type="NCBI Taxonomy" id="2545761"/>
    <lineage>
        <taxon>Bacteria</taxon>
        <taxon>Pseudomonadati</taxon>
        <taxon>Bacteroidota</taxon>
        <taxon>Chitinophagia</taxon>
        <taxon>Chitinophagales</taxon>
        <taxon>Chitinophagaceae</taxon>
        <taxon>Flaviaestuariibacter</taxon>
    </lineage>
</organism>
<proteinExistence type="predicted"/>
<name>A0A4R4E173_9BACT</name>
<feature type="transmembrane region" description="Helical" evidence="1">
    <location>
        <begin position="139"/>
        <end position="165"/>
    </location>
</feature>
<comment type="caution">
    <text evidence="2">The sequence shown here is derived from an EMBL/GenBank/DDBJ whole genome shotgun (WGS) entry which is preliminary data.</text>
</comment>
<evidence type="ECO:0000313" key="3">
    <source>
        <dbReference type="Proteomes" id="UP000295164"/>
    </source>
</evidence>
<gene>
    <name evidence="2" type="ORF">E0486_08810</name>
</gene>
<keyword evidence="1" id="KW-0472">Membrane</keyword>
<keyword evidence="1" id="KW-1133">Transmembrane helix</keyword>
<reference evidence="2 3" key="1">
    <citation type="submission" date="2019-03" db="EMBL/GenBank/DDBJ databases">
        <authorList>
            <person name="Kim M.K.M."/>
        </authorList>
    </citation>
    <scope>NUCLEOTIDE SEQUENCE [LARGE SCALE GENOMIC DNA]</scope>
    <source>
        <strain evidence="2 3">17J68-15</strain>
    </source>
</reference>